<gene>
    <name evidence="1" type="ORF">DIZ80_00325</name>
</gene>
<keyword evidence="2" id="KW-1185">Reference proteome</keyword>
<comment type="caution">
    <text evidence="1">The sequence shown here is derived from an EMBL/GenBank/DDBJ whole genome shotgun (WGS) entry which is preliminary data.</text>
</comment>
<organism evidence="1 2">
    <name type="scientific">endosymbiont of Galathealinum brachiosum</name>
    <dbReference type="NCBI Taxonomy" id="2200906"/>
    <lineage>
        <taxon>Bacteria</taxon>
        <taxon>Pseudomonadati</taxon>
        <taxon>Pseudomonadota</taxon>
        <taxon>Gammaproteobacteria</taxon>
        <taxon>sulfur-oxidizing symbionts</taxon>
    </lineage>
</organism>
<evidence type="ECO:0000313" key="1">
    <source>
        <dbReference type="EMBL" id="RDH85957.1"/>
    </source>
</evidence>
<protein>
    <submittedName>
        <fullName evidence="1">Uncharacterized protein</fullName>
    </submittedName>
</protein>
<proteinExistence type="predicted"/>
<dbReference type="Proteomes" id="UP000254266">
    <property type="component" value="Unassembled WGS sequence"/>
</dbReference>
<reference evidence="1 2" key="1">
    <citation type="journal article" date="2018" name="ISME J.">
        <title>Endosymbiont genomes yield clues of tubeworm success.</title>
        <authorList>
            <person name="Li Y."/>
            <person name="Liles M.R."/>
            <person name="Halanych K.M."/>
        </authorList>
    </citation>
    <scope>NUCLEOTIDE SEQUENCE [LARGE SCALE GENOMIC DNA]</scope>
    <source>
        <strain evidence="1">A1464</strain>
    </source>
</reference>
<dbReference type="EMBL" id="QFXC01000002">
    <property type="protein sequence ID" value="RDH85957.1"/>
    <property type="molecule type" value="Genomic_DNA"/>
</dbReference>
<dbReference type="AlphaFoldDB" id="A0A370DNT1"/>
<name>A0A370DNT1_9GAMM</name>
<sequence>MAKSILYRWFGFGKIPERYRSDMEKEGIILQDEGLSIVVRYRNFRAPYVYYGRKISLIMGSVVLTKNSFACFRGNVIPPVFHVPVSHESFKAFDISLDEKARLRIVIDAAAFQEGWKGTIDCRIPCDNSENFLRALTALKNNM</sequence>
<accession>A0A370DNT1</accession>
<evidence type="ECO:0000313" key="2">
    <source>
        <dbReference type="Proteomes" id="UP000254266"/>
    </source>
</evidence>